<feature type="chain" id="PRO_5035774867" evidence="1">
    <location>
        <begin position="26"/>
        <end position="64"/>
    </location>
</feature>
<comment type="caution">
    <text evidence="2">The sequence shown here is derived from an EMBL/GenBank/DDBJ whole genome shotgun (WGS) entry which is preliminary data.</text>
</comment>
<gene>
    <name evidence="2" type="ORF">OLEA9_A072186</name>
</gene>
<keyword evidence="1" id="KW-0732">Signal</keyword>
<dbReference type="AlphaFoldDB" id="A0A8S0QGZ1"/>
<evidence type="ECO:0000313" key="2">
    <source>
        <dbReference type="EMBL" id="CAA2966208.1"/>
    </source>
</evidence>
<proteinExistence type="predicted"/>
<organism evidence="2 3">
    <name type="scientific">Olea europaea subsp. europaea</name>
    <dbReference type="NCBI Taxonomy" id="158383"/>
    <lineage>
        <taxon>Eukaryota</taxon>
        <taxon>Viridiplantae</taxon>
        <taxon>Streptophyta</taxon>
        <taxon>Embryophyta</taxon>
        <taxon>Tracheophyta</taxon>
        <taxon>Spermatophyta</taxon>
        <taxon>Magnoliopsida</taxon>
        <taxon>eudicotyledons</taxon>
        <taxon>Gunneridae</taxon>
        <taxon>Pentapetalae</taxon>
        <taxon>asterids</taxon>
        <taxon>lamiids</taxon>
        <taxon>Lamiales</taxon>
        <taxon>Oleaceae</taxon>
        <taxon>Oleeae</taxon>
        <taxon>Olea</taxon>
    </lineage>
</organism>
<evidence type="ECO:0000313" key="3">
    <source>
        <dbReference type="Proteomes" id="UP000594638"/>
    </source>
</evidence>
<dbReference type="EMBL" id="CACTIH010001856">
    <property type="protein sequence ID" value="CAA2966208.1"/>
    <property type="molecule type" value="Genomic_DNA"/>
</dbReference>
<dbReference type="Gramene" id="OE9A072186T1">
    <property type="protein sequence ID" value="OE9A072186C1"/>
    <property type="gene ID" value="OE9A072186"/>
</dbReference>
<name>A0A8S0QGZ1_OLEEU</name>
<evidence type="ECO:0000256" key="1">
    <source>
        <dbReference type="SAM" id="SignalP"/>
    </source>
</evidence>
<feature type="non-terminal residue" evidence="2">
    <location>
        <position position="1"/>
    </location>
</feature>
<feature type="signal peptide" evidence="1">
    <location>
        <begin position="1"/>
        <end position="25"/>
    </location>
</feature>
<accession>A0A8S0QGZ1</accession>
<keyword evidence="3" id="KW-1185">Reference proteome</keyword>
<protein>
    <submittedName>
        <fullName evidence="2">Uncharacterized protein</fullName>
    </submittedName>
</protein>
<dbReference type="Proteomes" id="UP000594638">
    <property type="component" value="Unassembled WGS sequence"/>
</dbReference>
<reference evidence="2 3" key="1">
    <citation type="submission" date="2019-12" db="EMBL/GenBank/DDBJ databases">
        <authorList>
            <person name="Alioto T."/>
            <person name="Alioto T."/>
            <person name="Gomez Garrido J."/>
        </authorList>
    </citation>
    <scope>NUCLEOTIDE SEQUENCE [LARGE SCALE GENOMIC DNA]</scope>
</reference>
<sequence length="64" mass="6778">IHHTSSPLSLVVILIHPTGVDLATASTPRRRDAVVAQPHLCTTAIAATTITLCTATTDRSHHTK</sequence>